<evidence type="ECO:0000259" key="6">
    <source>
        <dbReference type="PROSITE" id="PS52004"/>
    </source>
</evidence>
<dbReference type="EMBL" id="MU006786">
    <property type="protein sequence ID" value="KAF2639737.1"/>
    <property type="molecule type" value="Genomic_DNA"/>
</dbReference>
<dbReference type="SUPFAM" id="SSF55048">
    <property type="entry name" value="Probable ACP-binding domain of malonyl-CoA ACP transacylase"/>
    <property type="match status" value="1"/>
</dbReference>
<evidence type="ECO:0000256" key="3">
    <source>
        <dbReference type="ARBA" id="ARBA00022679"/>
    </source>
</evidence>
<dbReference type="InterPro" id="IPR029058">
    <property type="entry name" value="AB_hydrolase_fold"/>
</dbReference>
<dbReference type="InterPro" id="IPR049900">
    <property type="entry name" value="PKS_mFAS_DH"/>
</dbReference>
<dbReference type="Pfam" id="PF22621">
    <property type="entry name" value="CurL-like_PKS_C"/>
    <property type="match status" value="1"/>
</dbReference>
<keyword evidence="3" id="KW-0808">Transferase</keyword>
<dbReference type="PANTHER" id="PTHR43775:SF37">
    <property type="entry name" value="SI:DKEY-61P9.11"/>
    <property type="match status" value="1"/>
</dbReference>
<dbReference type="InterPro" id="IPR020806">
    <property type="entry name" value="PKS_PP-bd"/>
</dbReference>
<dbReference type="InterPro" id="IPR049551">
    <property type="entry name" value="PKS_DH_C"/>
</dbReference>
<dbReference type="GO" id="GO:0006633">
    <property type="term" value="P:fatty acid biosynthetic process"/>
    <property type="evidence" value="ECO:0007669"/>
    <property type="project" value="InterPro"/>
</dbReference>
<evidence type="ECO:0000259" key="7">
    <source>
        <dbReference type="PROSITE" id="PS52019"/>
    </source>
</evidence>
<dbReference type="GO" id="GO:0004312">
    <property type="term" value="F:fatty acid synthase activity"/>
    <property type="evidence" value="ECO:0007669"/>
    <property type="project" value="TreeGrafter"/>
</dbReference>
<dbReference type="Gene3D" id="3.40.366.10">
    <property type="entry name" value="Malonyl-Coenzyme A Acyl Carrier Protein, domain 2"/>
    <property type="match status" value="2"/>
</dbReference>
<dbReference type="InterPro" id="IPR009081">
    <property type="entry name" value="PP-bd_ACP"/>
</dbReference>
<feature type="active site" description="Proton acceptor; for dehydratase activity" evidence="4">
    <location>
        <position position="1315"/>
    </location>
</feature>
<dbReference type="InterPro" id="IPR016039">
    <property type="entry name" value="Thiolase-like"/>
</dbReference>
<feature type="domain" description="Carrier" evidence="5">
    <location>
        <begin position="1667"/>
        <end position="1744"/>
    </location>
</feature>
<dbReference type="InterPro" id="IPR006162">
    <property type="entry name" value="Ppantetheine_attach_site"/>
</dbReference>
<dbReference type="OrthoDB" id="329835at2759"/>
<dbReference type="SUPFAM" id="SSF52151">
    <property type="entry name" value="FabD/lysophospholipase-like"/>
    <property type="match status" value="1"/>
</dbReference>
<dbReference type="Proteomes" id="UP000799753">
    <property type="component" value="Unassembled WGS sequence"/>
</dbReference>
<keyword evidence="9" id="KW-1185">Reference proteome</keyword>
<dbReference type="PROSITE" id="PS50075">
    <property type="entry name" value="CARRIER"/>
    <property type="match status" value="1"/>
</dbReference>
<dbReference type="InterPro" id="IPR018201">
    <property type="entry name" value="Ketoacyl_synth_AS"/>
</dbReference>
<dbReference type="Gene3D" id="3.30.70.3290">
    <property type="match status" value="1"/>
</dbReference>
<dbReference type="Gene3D" id="3.40.50.1820">
    <property type="entry name" value="alpha/beta hydrolase"/>
    <property type="match status" value="1"/>
</dbReference>
<keyword evidence="2" id="KW-0597">Phosphoprotein</keyword>
<dbReference type="GO" id="GO:0031177">
    <property type="term" value="F:phosphopantetheine binding"/>
    <property type="evidence" value="ECO:0007669"/>
    <property type="project" value="InterPro"/>
</dbReference>
<dbReference type="PROSITE" id="PS00606">
    <property type="entry name" value="KS3_1"/>
    <property type="match status" value="1"/>
</dbReference>
<accession>A0A6A6RX60</accession>
<dbReference type="InterPro" id="IPR016035">
    <property type="entry name" value="Acyl_Trfase/lysoPLipase"/>
</dbReference>
<dbReference type="SMART" id="SM00827">
    <property type="entry name" value="PKS_AT"/>
    <property type="match status" value="1"/>
</dbReference>
<dbReference type="InterPro" id="IPR014043">
    <property type="entry name" value="Acyl_transferase_dom"/>
</dbReference>
<dbReference type="Gene3D" id="3.40.47.10">
    <property type="match status" value="1"/>
</dbReference>
<dbReference type="GO" id="GO:0004315">
    <property type="term" value="F:3-oxoacyl-[acyl-carrier-protein] synthase activity"/>
    <property type="evidence" value="ECO:0007669"/>
    <property type="project" value="InterPro"/>
</dbReference>
<evidence type="ECO:0000259" key="5">
    <source>
        <dbReference type="PROSITE" id="PS50075"/>
    </source>
</evidence>
<dbReference type="InterPro" id="IPR050091">
    <property type="entry name" value="PKS_NRPS_Biosynth_Enz"/>
</dbReference>
<feature type="domain" description="Ketosynthase family 3 (KS3)" evidence="6">
    <location>
        <begin position="378"/>
        <end position="813"/>
    </location>
</feature>
<dbReference type="SUPFAM" id="SSF53474">
    <property type="entry name" value="alpha/beta-Hydrolases"/>
    <property type="match status" value="1"/>
</dbReference>
<name>A0A6A6RX60_9PLEO</name>
<feature type="region of interest" description="N-terminal hotdog fold" evidence="4">
    <location>
        <begin position="1282"/>
        <end position="1414"/>
    </location>
</feature>
<dbReference type="InterPro" id="IPR042104">
    <property type="entry name" value="PKS_dehydratase_sf"/>
</dbReference>
<dbReference type="Pfam" id="PF14765">
    <property type="entry name" value="PS-DH"/>
    <property type="match status" value="1"/>
</dbReference>
<dbReference type="Pfam" id="PF00550">
    <property type="entry name" value="PP-binding"/>
    <property type="match status" value="1"/>
</dbReference>
<dbReference type="InterPro" id="IPR001227">
    <property type="entry name" value="Ac_transferase_dom_sf"/>
</dbReference>
<protein>
    <submittedName>
        <fullName evidence="8">Ketoacyl-synt-domain-containing protein</fullName>
    </submittedName>
</protein>
<evidence type="ECO:0000256" key="4">
    <source>
        <dbReference type="PROSITE-ProRule" id="PRU01363"/>
    </source>
</evidence>
<dbReference type="InterPro" id="IPR016036">
    <property type="entry name" value="Malonyl_transacylase_ACP-bd"/>
</dbReference>
<dbReference type="Pfam" id="PF00975">
    <property type="entry name" value="Thioesterase"/>
    <property type="match status" value="1"/>
</dbReference>
<dbReference type="SUPFAM" id="SSF47336">
    <property type="entry name" value="ACP-like"/>
    <property type="match status" value="1"/>
</dbReference>
<feature type="active site" description="Proton donor; for dehydratase activity" evidence="4">
    <location>
        <position position="1502"/>
    </location>
</feature>
<dbReference type="PANTHER" id="PTHR43775">
    <property type="entry name" value="FATTY ACID SYNTHASE"/>
    <property type="match status" value="1"/>
</dbReference>
<dbReference type="Gene3D" id="1.10.1200.10">
    <property type="entry name" value="ACP-like"/>
    <property type="match status" value="1"/>
</dbReference>
<feature type="domain" description="PKS/mFAS DH" evidence="7">
    <location>
        <begin position="1282"/>
        <end position="1590"/>
    </location>
</feature>
<dbReference type="InterPro" id="IPR036736">
    <property type="entry name" value="ACP-like_sf"/>
</dbReference>
<dbReference type="SMART" id="SM00823">
    <property type="entry name" value="PKS_PP"/>
    <property type="match status" value="1"/>
</dbReference>
<dbReference type="InterPro" id="IPR032088">
    <property type="entry name" value="SAT"/>
</dbReference>
<dbReference type="CDD" id="cd00833">
    <property type="entry name" value="PKS"/>
    <property type="match status" value="1"/>
</dbReference>
<dbReference type="InterPro" id="IPR014030">
    <property type="entry name" value="Ketoacyl_synth_N"/>
</dbReference>
<dbReference type="InterPro" id="IPR001031">
    <property type="entry name" value="Thioesterase"/>
</dbReference>
<dbReference type="SUPFAM" id="SSF53901">
    <property type="entry name" value="Thiolase-like"/>
    <property type="match status" value="1"/>
</dbReference>
<dbReference type="PROSITE" id="PS52019">
    <property type="entry name" value="PKS_MFAS_DH"/>
    <property type="match status" value="1"/>
</dbReference>
<proteinExistence type="predicted"/>
<feature type="region of interest" description="C-terminal hotdog fold" evidence="4">
    <location>
        <begin position="1441"/>
        <end position="1590"/>
    </location>
</feature>
<evidence type="ECO:0000313" key="8">
    <source>
        <dbReference type="EMBL" id="KAF2639737.1"/>
    </source>
</evidence>
<dbReference type="Pfam" id="PF16073">
    <property type="entry name" value="SAT"/>
    <property type="match status" value="1"/>
</dbReference>
<dbReference type="InterPro" id="IPR014031">
    <property type="entry name" value="Ketoacyl_synth_C"/>
</dbReference>
<organism evidence="8 9">
    <name type="scientific">Massarina eburnea CBS 473.64</name>
    <dbReference type="NCBI Taxonomy" id="1395130"/>
    <lineage>
        <taxon>Eukaryota</taxon>
        <taxon>Fungi</taxon>
        <taxon>Dikarya</taxon>
        <taxon>Ascomycota</taxon>
        <taxon>Pezizomycotina</taxon>
        <taxon>Dothideomycetes</taxon>
        <taxon>Pleosporomycetidae</taxon>
        <taxon>Pleosporales</taxon>
        <taxon>Massarineae</taxon>
        <taxon>Massarinaceae</taxon>
        <taxon>Massarina</taxon>
    </lineage>
</organism>
<evidence type="ECO:0000313" key="9">
    <source>
        <dbReference type="Proteomes" id="UP000799753"/>
    </source>
</evidence>
<dbReference type="SMART" id="SM00825">
    <property type="entry name" value="PKS_KS"/>
    <property type="match status" value="1"/>
</dbReference>
<evidence type="ECO:0000256" key="1">
    <source>
        <dbReference type="ARBA" id="ARBA00022450"/>
    </source>
</evidence>
<dbReference type="PROSITE" id="PS52004">
    <property type="entry name" value="KS3_2"/>
    <property type="match status" value="1"/>
</dbReference>
<dbReference type="Pfam" id="PF00698">
    <property type="entry name" value="Acyl_transf_1"/>
    <property type="match status" value="1"/>
</dbReference>
<dbReference type="PROSITE" id="PS00012">
    <property type="entry name" value="PHOSPHOPANTETHEINE"/>
    <property type="match status" value="1"/>
</dbReference>
<dbReference type="Gene3D" id="3.10.129.110">
    <property type="entry name" value="Polyketide synthase dehydratase"/>
    <property type="match status" value="1"/>
</dbReference>
<reference evidence="8" key="1">
    <citation type="journal article" date="2020" name="Stud. Mycol.">
        <title>101 Dothideomycetes genomes: a test case for predicting lifestyles and emergence of pathogens.</title>
        <authorList>
            <person name="Haridas S."/>
            <person name="Albert R."/>
            <person name="Binder M."/>
            <person name="Bloem J."/>
            <person name="Labutti K."/>
            <person name="Salamov A."/>
            <person name="Andreopoulos B."/>
            <person name="Baker S."/>
            <person name="Barry K."/>
            <person name="Bills G."/>
            <person name="Bluhm B."/>
            <person name="Cannon C."/>
            <person name="Castanera R."/>
            <person name="Culley D."/>
            <person name="Daum C."/>
            <person name="Ezra D."/>
            <person name="Gonzalez J."/>
            <person name="Henrissat B."/>
            <person name="Kuo A."/>
            <person name="Liang C."/>
            <person name="Lipzen A."/>
            <person name="Lutzoni F."/>
            <person name="Magnuson J."/>
            <person name="Mondo S."/>
            <person name="Nolan M."/>
            <person name="Ohm R."/>
            <person name="Pangilinan J."/>
            <person name="Park H.-J."/>
            <person name="Ramirez L."/>
            <person name="Alfaro M."/>
            <person name="Sun H."/>
            <person name="Tritt A."/>
            <person name="Yoshinaga Y."/>
            <person name="Zwiers L.-H."/>
            <person name="Turgeon B."/>
            <person name="Goodwin S."/>
            <person name="Spatafora J."/>
            <person name="Crous P."/>
            <person name="Grigoriev I."/>
        </authorList>
    </citation>
    <scope>NUCLEOTIDE SEQUENCE</scope>
    <source>
        <strain evidence="8">CBS 473.64</strain>
    </source>
</reference>
<dbReference type="InterPro" id="IPR030918">
    <property type="entry name" value="PT_fungal_PKS"/>
</dbReference>
<gene>
    <name evidence="8" type="ORF">P280DRAFT_490908</name>
</gene>
<dbReference type="NCBIfam" id="TIGR04532">
    <property type="entry name" value="PT_fungal_PKS"/>
    <property type="match status" value="1"/>
</dbReference>
<dbReference type="Pfam" id="PF02801">
    <property type="entry name" value="Ketoacyl-synt_C"/>
    <property type="match status" value="1"/>
</dbReference>
<evidence type="ECO:0000256" key="2">
    <source>
        <dbReference type="ARBA" id="ARBA00022553"/>
    </source>
</evidence>
<dbReference type="Pfam" id="PF00109">
    <property type="entry name" value="ketoacyl-synt"/>
    <property type="match status" value="1"/>
</dbReference>
<keyword evidence="1" id="KW-0596">Phosphopantetheine</keyword>
<sequence length="2041" mass="220755">MASSTTIPRSPEASKPTNLVLFGDQTVEKKSSIQALVRHSKTSHAARRLLQEATDLVQLHFAQLSKEDKQWDHEVGSLLGLAEDNIAESKPNGAIATVLMCIGRLGELLVYAEEDPSILGSENDPVQVLAFCTGLLPAAALVAARDTSELFDLAREIIAITLRMTLEMHQRIIMIEDTNLSWATTLVGKTPEMVQPILDDFHKAKSIPYPKRIAVAVVSSGWLTLMGAPSSLGRLMEFSKELEDAPKMKTETNGAVHTEFMPTYDLDKVLGNSPLLDTPITSKARIHSPASCTPYSHTTLRSLLSEILPDIAHRILRIDDTSEACISDIVGQRPVTVTVAGPTGHLPAVEKVLKNKNIQYQIKQHRTPSTDSVSRGGSDMIAIVGMAARLPGSDTVEAFFETLLAEQIQIKKIPKSRFDLDTYYDPTGQRRHTTTTDQGAFLDRPGYFDNRLFTISAREAAQMDPLQRMLLTTSYEALEMAGYSKNATPATQDNRIAVYFGQAADDWRGVLNNDDDIDIYYVPSLSRAFGPSRLSYHHKWGGGTYALDAACATSTTAIHLACKALTSRECDTALAGGGSLCVSPTAFAGLTKSGMVSENGGCRTYHDDADGYARGEGIGIVVLKRLEDAIADNDNILGVIRGHARTYTSTSTSITHPSAECQARLYEEVLRQTSVVPNEIAYVEMHGTGTQAGDHEEITSVIRVLGQDRSKKNVLTVGAVKANVAHGEAVAGVTSLIKVLMMMKEKKIPSQPGLPFKLNRKFPKLDNVNVRIAGLGSKDLTLRPSPAASDGKIKCLVSSFDASGGNTSLVIEEASMRAKKTENPLPSHIVTLSARTAASLQQNRKRLLDYLMRNTQTKLADLAYSTTARRMHEVLRVAYTGKSTKEIINSLREDVSKNGSSDPKKKAASLNVVFTFTGQGSQYAGMGRQLYQHSAAFRTALSNYQQIAIHQGLPQFLHLISDDKTDIASASATQVQLAVVALEIATAKLLESWGIKPDVVVGHSLGEYAALCIAGVLSGSDALYLELIAGEYLMLAIGQDVDTTRQILAAQAPALSKTDIACINAPQVTVVSGPVTEIEQLKAHLETSGSRATILRTPYGFHSHHIDPILESFSEIALGVTFSAPTVPIASTLLGIMVEVGETARECVNYTGALDSYKAHAPIKSQSSFVEIGPEPMCVGLVRRTLDVPANRLLPTMKSSEDNWITMSHALASLYQAGANINWPRYHQAFKSSLTLLPLPTYAFDEKDFWKPFVERIHPTPSSQSATQKVAPSAPAFRTTSLQWIEEEALEDTSVSVTFASQTSEPHLYEAIQGHVVNNVTVMSLSIFCDMAKTAAQYAFQKLNPRSKVPYMSIYDVDMSHALVVPRSDPSQIVRTKVTLSSTSTTALIKFSSTKGSSNTEHGEFKVVFEDSASYFTQQSQTSFLISSRIDTLKEMSATGKAHRLLKPVIYKLFDSLVAYGKNYQAMEEVWVDSACRDAVGTIKLPNTSGSGTFQNNPFWTDAAVHLAGFLVNSGLKYPEDVVCLSTGFTSSRMIEELEQDEVYTTYVSMQDTETPNVLSGSAYVYNSAMKLVQVSTGIRFQKMKRIVLTSILGGAVTQKPTGLSLPPVEKTVAWQKDLIAVGDRVMTPRTGMSTPVTQMIDYNFSVAGDRSDVSTPATSVADVPSSSDQDLLKKMLAIVVAESGCSEGDLESTTSFADIGMDSLMAITILAMFQKSTGVELPPTFFLDHQTVAEARDALPGGDANGGIPTVTVSEAPAISQTQPEPEPIIEIEDNVPIPASPFTSDPIEPTKPSKAVLLHGTPTPTSSSLFLLPDASGSPSRYIQLPPLGPTTCVYGLESPFLKTPSEFRCSVPSLCLSFLNAIQEVQPCGPYLVGGFSVGALYAYEVARLLTEKGESVEKLVLVDMGVSKSIEGQVDVNLTTVTEAGLLPTVGRMTASQKEHFVSSIRALTSYNPTGIASGKQPKKTILVSSNTGLAAGKTSELAQWAQGSNGAGRGWSELLGTSVEEENVDAEHWTMFRHPTVSFPLWPRSASRLISV</sequence>
<dbReference type="InterPro" id="IPR020841">
    <property type="entry name" value="PKS_Beta-ketoAc_synthase_dom"/>
</dbReference>
<dbReference type="GO" id="GO:0044550">
    <property type="term" value="P:secondary metabolite biosynthetic process"/>
    <property type="evidence" value="ECO:0007669"/>
    <property type="project" value="TreeGrafter"/>
</dbReference>